<evidence type="ECO:0000256" key="1">
    <source>
        <dbReference type="SAM" id="SignalP"/>
    </source>
</evidence>
<accession>A0ABV4UE91</accession>
<dbReference type="Gene3D" id="1.20.120.1620">
    <property type="match status" value="1"/>
</dbReference>
<reference evidence="3" key="1">
    <citation type="submission" date="2024-06" db="EMBL/GenBank/DDBJ databases">
        <title>Radixoralia hellwigii gen. nov., sp nov., isolated from a root canal in the human oral cavity.</title>
        <authorList>
            <person name="Bartsch S."/>
            <person name="Wittmer A."/>
            <person name="Schulz A.-K."/>
            <person name="Neumann-Schaal M."/>
            <person name="Wolf J."/>
            <person name="Gronow S."/>
            <person name="Tennert C."/>
            <person name="Haecker G."/>
            <person name="Cieplik F."/>
            <person name="Al-Ahmad A."/>
        </authorList>
    </citation>
    <scope>NUCLEOTIDE SEQUENCE [LARGE SCALE GENOMIC DNA]</scope>
    <source>
        <strain evidence="3">Wk13</strain>
    </source>
</reference>
<feature type="signal peptide" evidence="1">
    <location>
        <begin position="1"/>
        <end position="17"/>
    </location>
</feature>
<comment type="caution">
    <text evidence="2">The sequence shown here is derived from an EMBL/GenBank/DDBJ whole genome shotgun (WGS) entry which is preliminary data.</text>
</comment>
<sequence>MKYFFTILSLCSAISYAGTDQIIATTRNNADNFKDRALAYCIAQAYKDSPAGRDAKRTGGVFLNWTYYDLAANSEIDALITKFLSRNYSTPIEGYADAEFALLKCIDMYHSSELYGLIRKYVPHPDWIGDKPFQTRRKK</sequence>
<evidence type="ECO:0000313" key="2">
    <source>
        <dbReference type="EMBL" id="MFA9949472.1"/>
    </source>
</evidence>
<gene>
    <name evidence="2" type="ORF">ABCS64_03865</name>
</gene>
<dbReference type="EMBL" id="JBEUWX010000002">
    <property type="protein sequence ID" value="MFA9949472.1"/>
    <property type="molecule type" value="Genomic_DNA"/>
</dbReference>
<dbReference type="InterPro" id="IPR032032">
    <property type="entry name" value="Tai4"/>
</dbReference>
<organism evidence="2 3">
    <name type="scientific">Dentiradicibacter hellwigii</name>
    <dbReference type="NCBI Taxonomy" id="3149053"/>
    <lineage>
        <taxon>Bacteria</taxon>
        <taxon>Pseudomonadati</taxon>
        <taxon>Pseudomonadota</taxon>
        <taxon>Betaproteobacteria</taxon>
        <taxon>Rhodocyclales</taxon>
        <taxon>Rhodocyclaceae</taxon>
        <taxon>Dentiradicibacter</taxon>
    </lineage>
</organism>
<proteinExistence type="predicted"/>
<keyword evidence="1" id="KW-0732">Signal</keyword>
<dbReference type="Pfam" id="PF16695">
    <property type="entry name" value="Tai4"/>
    <property type="match status" value="1"/>
</dbReference>
<keyword evidence="3" id="KW-1185">Reference proteome</keyword>
<protein>
    <submittedName>
        <fullName evidence="2">T6SS amidase immunity protein Tai4 family protein</fullName>
    </submittedName>
</protein>
<name>A0ABV4UE91_9RHOO</name>
<dbReference type="RefSeq" id="WP_418890597.1">
    <property type="nucleotide sequence ID" value="NZ_JBEUWX010000002.1"/>
</dbReference>
<dbReference type="InterPro" id="IPR038314">
    <property type="entry name" value="T6SS_sf"/>
</dbReference>
<feature type="chain" id="PRO_5046672963" evidence="1">
    <location>
        <begin position="18"/>
        <end position="139"/>
    </location>
</feature>
<dbReference type="Proteomes" id="UP001574673">
    <property type="component" value="Unassembled WGS sequence"/>
</dbReference>
<evidence type="ECO:0000313" key="3">
    <source>
        <dbReference type="Proteomes" id="UP001574673"/>
    </source>
</evidence>